<gene>
    <name evidence="4" type="ORF">DCW74_02500</name>
    <name evidence="5" type="ORF">DEB45_11075</name>
</gene>
<evidence type="ECO:0000313" key="6">
    <source>
        <dbReference type="Proteomes" id="UP000263517"/>
    </source>
</evidence>
<dbReference type="Pfam" id="PF03358">
    <property type="entry name" value="FMN_red"/>
    <property type="match status" value="1"/>
</dbReference>
<dbReference type="AlphaFoldDB" id="A0A349TQG5"/>
<evidence type="ECO:0000313" key="4">
    <source>
        <dbReference type="EMBL" id="HAW74587.1"/>
    </source>
</evidence>
<dbReference type="EMBL" id="DNAN01000087">
    <property type="protein sequence ID" value="HAW74587.1"/>
    <property type="molecule type" value="Genomic_DNA"/>
</dbReference>
<comment type="caution">
    <text evidence="5">The sequence shown here is derived from an EMBL/GenBank/DDBJ whole genome shotgun (WGS) entry which is preliminary data.</text>
</comment>
<reference evidence="6 7" key="1">
    <citation type="journal article" date="2018" name="Nat. Biotechnol.">
        <title>A standardized bacterial taxonomy based on genome phylogeny substantially revises the tree of life.</title>
        <authorList>
            <person name="Parks D.H."/>
            <person name="Chuvochina M."/>
            <person name="Waite D.W."/>
            <person name="Rinke C."/>
            <person name="Skarshewski A."/>
            <person name="Chaumeil P.A."/>
            <person name="Hugenholtz P."/>
        </authorList>
    </citation>
    <scope>NUCLEOTIDE SEQUENCE [LARGE SCALE GENOMIC DNA]</scope>
    <source>
        <strain evidence="5">UBA11621</strain>
        <strain evidence="4">UBA11978</strain>
    </source>
</reference>
<dbReference type="Gene3D" id="3.40.50.360">
    <property type="match status" value="1"/>
</dbReference>
<dbReference type="EMBL" id="DONK01000164">
    <property type="protein sequence ID" value="HBU51792.1"/>
    <property type="molecule type" value="Genomic_DNA"/>
</dbReference>
<keyword evidence="1" id="KW-0285">Flavoprotein</keyword>
<evidence type="ECO:0000313" key="7">
    <source>
        <dbReference type="Proteomes" id="UP000264779"/>
    </source>
</evidence>
<accession>A0A349TQG5</accession>
<evidence type="ECO:0000259" key="3">
    <source>
        <dbReference type="Pfam" id="PF03358"/>
    </source>
</evidence>
<dbReference type="InterPro" id="IPR029039">
    <property type="entry name" value="Flavoprotein-like_sf"/>
</dbReference>
<dbReference type="PANTHER" id="PTHR43278:SF4">
    <property type="entry name" value="NAD(P)H-DEPENDENT FMN-CONTAINING OXIDOREDUCTASE YWQN-RELATED"/>
    <property type="match status" value="1"/>
</dbReference>
<dbReference type="Proteomes" id="UP000264779">
    <property type="component" value="Unassembled WGS sequence"/>
</dbReference>
<name>A0A349TQG5_9ALTE</name>
<protein>
    <submittedName>
        <fullName evidence="5">FMN reductase</fullName>
    </submittedName>
</protein>
<dbReference type="GO" id="GO:0016491">
    <property type="term" value="F:oxidoreductase activity"/>
    <property type="evidence" value="ECO:0007669"/>
    <property type="project" value="InterPro"/>
</dbReference>
<organism evidence="5 7">
    <name type="scientific">Alteromonas australica</name>
    <dbReference type="NCBI Taxonomy" id="589873"/>
    <lineage>
        <taxon>Bacteria</taxon>
        <taxon>Pseudomonadati</taxon>
        <taxon>Pseudomonadota</taxon>
        <taxon>Gammaproteobacteria</taxon>
        <taxon>Alteromonadales</taxon>
        <taxon>Alteromonadaceae</taxon>
        <taxon>Alteromonas/Salinimonas group</taxon>
        <taxon>Alteromonas</taxon>
    </lineage>
</organism>
<evidence type="ECO:0000256" key="1">
    <source>
        <dbReference type="ARBA" id="ARBA00022630"/>
    </source>
</evidence>
<proteinExistence type="predicted"/>
<dbReference type="Proteomes" id="UP000263517">
    <property type="component" value="Unassembled WGS sequence"/>
</dbReference>
<dbReference type="PANTHER" id="PTHR43278">
    <property type="entry name" value="NAD(P)H-DEPENDENT FMN-CONTAINING OXIDOREDUCTASE YWQN-RELATED"/>
    <property type="match status" value="1"/>
</dbReference>
<keyword evidence="2" id="KW-0288">FMN</keyword>
<dbReference type="InterPro" id="IPR051796">
    <property type="entry name" value="ISF_SsuE-like"/>
</dbReference>
<sequence>MKKLLTLYSSARATGNTFQLVNTFHQVMPTEICYLDKMHVEGFDYQYRNQNDDFNGLIEKMLEADIIIFASPVYWYAFTPAFKCFFDRFTDLITLAQQKHKGKKLREKAFYVFATSAHTTLPDSFITPLQQTLSYLGWQYRGLLHINCKTGFDPIVAQSLCERMAKSMVSKPKPSLLSQVGRFAQYMSYYK</sequence>
<evidence type="ECO:0000256" key="2">
    <source>
        <dbReference type="ARBA" id="ARBA00022643"/>
    </source>
</evidence>
<dbReference type="SUPFAM" id="SSF52218">
    <property type="entry name" value="Flavoproteins"/>
    <property type="match status" value="1"/>
</dbReference>
<dbReference type="RefSeq" id="WP_196897556.1">
    <property type="nucleotide sequence ID" value="NZ_CALBIY010000012.1"/>
</dbReference>
<feature type="domain" description="NADPH-dependent FMN reductase-like" evidence="3">
    <location>
        <begin position="3"/>
        <end position="137"/>
    </location>
</feature>
<dbReference type="InterPro" id="IPR005025">
    <property type="entry name" value="FMN_Rdtase-like_dom"/>
</dbReference>
<evidence type="ECO:0000313" key="5">
    <source>
        <dbReference type="EMBL" id="HBU51792.1"/>
    </source>
</evidence>